<comment type="similarity">
    <text evidence="6">Belongs to the vsr family.</text>
</comment>
<sequence length="153" mass="18025">MTDIVSAKVRSRMMSGIRGKDTKPEMIVRRGLHARGFRFRLHDKRLPGKPDLVLPKYRTVIFVHGCFWHRHDCKYFKWPATRPEFWHNKIRGNVERDKKHIKELDALGWQVLFVWECELKSKSPNDISGKLDLLAQEVTRHRLSGITRPGEQA</sequence>
<dbReference type="SUPFAM" id="SSF52980">
    <property type="entry name" value="Restriction endonuclease-like"/>
    <property type="match status" value="1"/>
</dbReference>
<accession>A0ABU7LVA3</accession>
<evidence type="ECO:0000256" key="5">
    <source>
        <dbReference type="ARBA" id="ARBA00023204"/>
    </source>
</evidence>
<dbReference type="CDD" id="cd00221">
    <property type="entry name" value="Vsr"/>
    <property type="match status" value="1"/>
</dbReference>
<keyword evidence="4 6" id="KW-0378">Hydrolase</keyword>
<gene>
    <name evidence="7" type="primary">vsr</name>
    <name evidence="7" type="ORF">V0U35_02130</name>
</gene>
<dbReference type="GO" id="GO:0004519">
    <property type="term" value="F:endonuclease activity"/>
    <property type="evidence" value="ECO:0007669"/>
    <property type="project" value="UniProtKB-KW"/>
</dbReference>
<dbReference type="PIRSF" id="PIRSF018267">
    <property type="entry name" value="VSR_endonuc"/>
    <property type="match status" value="1"/>
</dbReference>
<dbReference type="EMBL" id="JAZDRO010000001">
    <property type="protein sequence ID" value="MEE2565464.1"/>
    <property type="molecule type" value="Genomic_DNA"/>
</dbReference>
<keyword evidence="2 6" id="KW-0255">Endonuclease</keyword>
<evidence type="ECO:0000313" key="8">
    <source>
        <dbReference type="Proteomes" id="UP001310692"/>
    </source>
</evidence>
<organism evidence="7 8">
    <name type="scientific">Hyphobacterium marinum</name>
    <dbReference type="NCBI Taxonomy" id="3116574"/>
    <lineage>
        <taxon>Bacteria</taxon>
        <taxon>Pseudomonadati</taxon>
        <taxon>Pseudomonadota</taxon>
        <taxon>Alphaproteobacteria</taxon>
        <taxon>Maricaulales</taxon>
        <taxon>Maricaulaceae</taxon>
        <taxon>Hyphobacterium</taxon>
    </lineage>
</organism>
<dbReference type="NCBIfam" id="TIGR00632">
    <property type="entry name" value="vsr"/>
    <property type="match status" value="1"/>
</dbReference>
<evidence type="ECO:0000256" key="2">
    <source>
        <dbReference type="ARBA" id="ARBA00022759"/>
    </source>
</evidence>
<dbReference type="InterPro" id="IPR011335">
    <property type="entry name" value="Restrct_endonuc-II-like"/>
</dbReference>
<dbReference type="Pfam" id="PF03852">
    <property type="entry name" value="Vsr"/>
    <property type="match status" value="1"/>
</dbReference>
<reference evidence="7 8" key="1">
    <citation type="submission" date="2024-01" db="EMBL/GenBank/DDBJ databases">
        <title>Hyphobacterium bacterium isolated from marine sediment.</title>
        <authorList>
            <person name="Zhao S."/>
        </authorList>
    </citation>
    <scope>NUCLEOTIDE SEQUENCE [LARGE SCALE GENOMIC DNA]</scope>
    <source>
        <strain evidence="7 8">Y60-23</strain>
    </source>
</reference>
<comment type="caution">
    <text evidence="7">The sequence shown here is derived from an EMBL/GenBank/DDBJ whole genome shotgun (WGS) entry which is preliminary data.</text>
</comment>
<keyword evidence="5 6" id="KW-0234">DNA repair</keyword>
<dbReference type="InterPro" id="IPR004603">
    <property type="entry name" value="DNA_mismatch_endonuc_vsr"/>
</dbReference>
<dbReference type="EC" id="3.1.-.-" evidence="6"/>
<name>A0ABU7LVA3_9PROT</name>
<evidence type="ECO:0000256" key="6">
    <source>
        <dbReference type="PIRNR" id="PIRNR018267"/>
    </source>
</evidence>
<keyword evidence="8" id="KW-1185">Reference proteome</keyword>
<protein>
    <recommendedName>
        <fullName evidence="6">Very short patch repair endonuclease</fullName>
        <ecNumber evidence="6">3.1.-.-</ecNumber>
    </recommendedName>
</protein>
<evidence type="ECO:0000256" key="4">
    <source>
        <dbReference type="ARBA" id="ARBA00022801"/>
    </source>
</evidence>
<dbReference type="RefSeq" id="WP_330194999.1">
    <property type="nucleotide sequence ID" value="NZ_JAZDRO010000001.1"/>
</dbReference>
<evidence type="ECO:0000256" key="3">
    <source>
        <dbReference type="ARBA" id="ARBA00022763"/>
    </source>
</evidence>
<dbReference type="Gene3D" id="3.40.960.10">
    <property type="entry name" value="VSR Endonuclease"/>
    <property type="match status" value="1"/>
</dbReference>
<dbReference type="Proteomes" id="UP001310692">
    <property type="component" value="Unassembled WGS sequence"/>
</dbReference>
<proteinExistence type="inferred from homology"/>
<evidence type="ECO:0000256" key="1">
    <source>
        <dbReference type="ARBA" id="ARBA00022722"/>
    </source>
</evidence>
<keyword evidence="1 6" id="KW-0540">Nuclease</keyword>
<evidence type="ECO:0000313" key="7">
    <source>
        <dbReference type="EMBL" id="MEE2565464.1"/>
    </source>
</evidence>
<comment type="function">
    <text evidence="6">May nick specific sequences that contain T:G mispairs resulting from m5C-deamination.</text>
</comment>
<keyword evidence="3 6" id="KW-0227">DNA damage</keyword>